<dbReference type="AlphaFoldDB" id="A0A4C2A7G9"/>
<reference evidence="2 3" key="1">
    <citation type="journal article" date="2019" name="Commun. Biol.">
        <title>The bagworm genome reveals a unique fibroin gene that provides high tensile strength.</title>
        <authorList>
            <person name="Kono N."/>
            <person name="Nakamura H."/>
            <person name="Ohtoshi R."/>
            <person name="Tomita M."/>
            <person name="Numata K."/>
            <person name="Arakawa K."/>
        </authorList>
    </citation>
    <scope>NUCLEOTIDE SEQUENCE [LARGE SCALE GENOMIC DNA]</scope>
</reference>
<evidence type="ECO:0000313" key="2">
    <source>
        <dbReference type="EMBL" id="GBP96100.1"/>
    </source>
</evidence>
<dbReference type="Proteomes" id="UP000299102">
    <property type="component" value="Unassembled WGS sequence"/>
</dbReference>
<proteinExistence type="predicted"/>
<feature type="compositionally biased region" description="Basic and acidic residues" evidence="1">
    <location>
        <begin position="15"/>
        <end position="30"/>
    </location>
</feature>
<protein>
    <submittedName>
        <fullName evidence="2">Uncharacterized protein</fullName>
    </submittedName>
</protein>
<evidence type="ECO:0000313" key="3">
    <source>
        <dbReference type="Proteomes" id="UP000299102"/>
    </source>
</evidence>
<feature type="region of interest" description="Disordered" evidence="1">
    <location>
        <begin position="1"/>
        <end position="66"/>
    </location>
</feature>
<gene>
    <name evidence="2" type="ORF">EVAR_66415_1</name>
</gene>
<dbReference type="EMBL" id="BGZK01002733">
    <property type="protein sequence ID" value="GBP96100.1"/>
    <property type="molecule type" value="Genomic_DNA"/>
</dbReference>
<evidence type="ECO:0000256" key="1">
    <source>
        <dbReference type="SAM" id="MobiDB-lite"/>
    </source>
</evidence>
<keyword evidence="3" id="KW-1185">Reference proteome</keyword>
<accession>A0A4C2A7G9</accession>
<sequence length="66" mass="7080">MLVKRVPEAPVSVHGRTEAKRPCRTAREPRSVGARHSPETVALTAAGDADGHARPPREVVPTRSGF</sequence>
<name>A0A4C2A7G9_EUMVA</name>
<comment type="caution">
    <text evidence="2">The sequence shown here is derived from an EMBL/GenBank/DDBJ whole genome shotgun (WGS) entry which is preliminary data.</text>
</comment>
<organism evidence="2 3">
    <name type="scientific">Eumeta variegata</name>
    <name type="common">Bagworm moth</name>
    <name type="synonym">Eumeta japonica</name>
    <dbReference type="NCBI Taxonomy" id="151549"/>
    <lineage>
        <taxon>Eukaryota</taxon>
        <taxon>Metazoa</taxon>
        <taxon>Ecdysozoa</taxon>
        <taxon>Arthropoda</taxon>
        <taxon>Hexapoda</taxon>
        <taxon>Insecta</taxon>
        <taxon>Pterygota</taxon>
        <taxon>Neoptera</taxon>
        <taxon>Endopterygota</taxon>
        <taxon>Lepidoptera</taxon>
        <taxon>Glossata</taxon>
        <taxon>Ditrysia</taxon>
        <taxon>Tineoidea</taxon>
        <taxon>Psychidae</taxon>
        <taxon>Oiketicinae</taxon>
        <taxon>Eumeta</taxon>
    </lineage>
</organism>